<keyword evidence="7" id="KW-1185">Reference proteome</keyword>
<evidence type="ECO:0000313" key="7">
    <source>
        <dbReference type="Proteomes" id="UP001141552"/>
    </source>
</evidence>
<evidence type="ECO:0000256" key="4">
    <source>
        <dbReference type="ARBA" id="ARBA00023242"/>
    </source>
</evidence>
<dbReference type="Gene3D" id="3.90.228.10">
    <property type="match status" value="1"/>
</dbReference>
<dbReference type="Proteomes" id="UP001141552">
    <property type="component" value="Unassembled WGS sequence"/>
</dbReference>
<dbReference type="InterPro" id="IPR022003">
    <property type="entry name" value="RST"/>
</dbReference>
<dbReference type="PANTHER" id="PTHR32263:SF14">
    <property type="entry name" value="INACTIVE POLY [ADP-RIBOSE] POLYMERASE SRO2-RELATED"/>
    <property type="match status" value="1"/>
</dbReference>
<feature type="domain" description="PARP catalytic" evidence="5">
    <location>
        <begin position="26"/>
        <end position="249"/>
    </location>
</feature>
<comment type="caution">
    <text evidence="6">The sequence shown here is derived from an EMBL/GenBank/DDBJ whole genome shotgun (WGS) entry which is preliminary data.</text>
</comment>
<organism evidence="6 7">
    <name type="scientific">Turnera subulata</name>
    <dbReference type="NCBI Taxonomy" id="218843"/>
    <lineage>
        <taxon>Eukaryota</taxon>
        <taxon>Viridiplantae</taxon>
        <taxon>Streptophyta</taxon>
        <taxon>Embryophyta</taxon>
        <taxon>Tracheophyta</taxon>
        <taxon>Spermatophyta</taxon>
        <taxon>Magnoliopsida</taxon>
        <taxon>eudicotyledons</taxon>
        <taxon>Gunneridae</taxon>
        <taxon>Pentapetalae</taxon>
        <taxon>rosids</taxon>
        <taxon>fabids</taxon>
        <taxon>Malpighiales</taxon>
        <taxon>Passifloraceae</taxon>
        <taxon>Turnera</taxon>
    </lineage>
</organism>
<reference evidence="6" key="1">
    <citation type="submission" date="2022-02" db="EMBL/GenBank/DDBJ databases">
        <authorList>
            <person name="Henning P.M."/>
            <person name="McCubbin A.G."/>
            <person name="Shore J.S."/>
        </authorList>
    </citation>
    <scope>NUCLEOTIDE SEQUENCE</scope>
    <source>
        <strain evidence="6">F60SS</strain>
        <tissue evidence="6">Leaves</tissue>
    </source>
</reference>
<protein>
    <recommendedName>
        <fullName evidence="5">PARP catalytic domain-containing protein</fullName>
    </recommendedName>
</protein>
<dbReference type="InterPro" id="IPR012317">
    <property type="entry name" value="Poly(ADP-ribose)pol_cat_dom"/>
</dbReference>
<comment type="subcellular location">
    <subcellularLocation>
        <location evidence="1">Nucleus</location>
    </subcellularLocation>
</comment>
<dbReference type="OrthoDB" id="6133115at2759"/>
<dbReference type="GO" id="GO:0003950">
    <property type="term" value="F:NAD+ poly-ADP-ribosyltransferase activity"/>
    <property type="evidence" value="ECO:0007669"/>
    <property type="project" value="InterPro"/>
</dbReference>
<dbReference type="EMBL" id="JAKUCV010006055">
    <property type="protein sequence ID" value="KAJ4828878.1"/>
    <property type="molecule type" value="Genomic_DNA"/>
</dbReference>
<accession>A0A9Q0FC97</accession>
<dbReference type="PANTHER" id="PTHR32263">
    <property type="entry name" value="INACTIVE POLY [ADP-RIBOSE] POLYMERASE SRO4-RELATED"/>
    <property type="match status" value="1"/>
</dbReference>
<dbReference type="GO" id="GO:0005634">
    <property type="term" value="C:nucleus"/>
    <property type="evidence" value="ECO:0007669"/>
    <property type="project" value="UniProtKB-SubCell"/>
</dbReference>
<dbReference type="PROSITE" id="PS51059">
    <property type="entry name" value="PARP_CATALYTIC"/>
    <property type="match status" value="1"/>
</dbReference>
<evidence type="ECO:0000259" key="5">
    <source>
        <dbReference type="PROSITE" id="PS51059"/>
    </source>
</evidence>
<dbReference type="SUPFAM" id="SSF56399">
    <property type="entry name" value="ADP-ribosylation"/>
    <property type="match status" value="1"/>
</dbReference>
<keyword evidence="3" id="KW-0346">Stress response</keyword>
<dbReference type="InterPro" id="IPR044964">
    <property type="entry name" value="RCD1/SRO1-5"/>
</dbReference>
<dbReference type="Pfam" id="PF12174">
    <property type="entry name" value="RST"/>
    <property type="match status" value="1"/>
</dbReference>
<evidence type="ECO:0000313" key="6">
    <source>
        <dbReference type="EMBL" id="KAJ4828878.1"/>
    </source>
</evidence>
<evidence type="ECO:0000256" key="2">
    <source>
        <dbReference type="ARBA" id="ARBA00022473"/>
    </source>
</evidence>
<keyword evidence="2" id="KW-0217">Developmental protein</keyword>
<name>A0A9Q0FC97_9ROSI</name>
<reference evidence="6" key="2">
    <citation type="journal article" date="2023" name="Plants (Basel)">
        <title>Annotation of the Turnera subulata (Passifloraceae) Draft Genome Reveals the S-Locus Evolved after the Divergence of Turneroideae from Passifloroideae in a Stepwise Manner.</title>
        <authorList>
            <person name="Henning P.M."/>
            <person name="Roalson E.H."/>
            <person name="Mir W."/>
            <person name="McCubbin A.G."/>
            <person name="Shore J.S."/>
        </authorList>
    </citation>
    <scope>NUCLEOTIDE SEQUENCE</scope>
    <source>
        <strain evidence="6">F60SS</strain>
    </source>
</reference>
<evidence type="ECO:0000256" key="3">
    <source>
        <dbReference type="ARBA" id="ARBA00023016"/>
    </source>
</evidence>
<evidence type="ECO:0000256" key="1">
    <source>
        <dbReference type="ARBA" id="ARBA00004123"/>
    </source>
</evidence>
<proteinExistence type="predicted"/>
<keyword evidence="4" id="KW-0539">Nucleus</keyword>
<gene>
    <name evidence="6" type="ORF">Tsubulata_049298</name>
</gene>
<dbReference type="AlphaFoldDB" id="A0A9Q0FC97"/>
<sequence>MEQTNEIRDPVSLVEDNGVVLDSVYEGDHDQFQPFVGSGMVRLVDGEADHERVKKAFLVPLDHYGNDTTIVAIHRNSVSGTAMRARYNMFRYFEKTLSEKNAGSVNLKNSWYGASKEEISEILSYGFNRCSGPIGGDVSNGLGLYLSSSLALLNCVTSLTPDEHGLRHVLMCSVLMGKMEAIPAGSNQIHASSMEFDSGVDHLEAPTRYIVWVANMNSHVLPCYIISFKGPDFYAWATNQLVNVQRLSSPKLSLNSLMAVVLKHFNPAKKALMRKRLDDYRKGKITRSQVLRSLWQIVGSDARLVEAIKSIRVKKMMMGPSTCGGWSNLRY</sequence>